<protein>
    <submittedName>
        <fullName evidence="1">NYN domain-containing protein</fullName>
    </submittedName>
</protein>
<dbReference type="RefSeq" id="WP_273935223.1">
    <property type="nucleotide sequence ID" value="NZ_CP097263.1"/>
</dbReference>
<dbReference type="EMBL" id="JBHLUD010000007">
    <property type="protein sequence ID" value="MFC0543735.1"/>
    <property type="molecule type" value="Genomic_DNA"/>
</dbReference>
<organism evidence="1 2">
    <name type="scientific">Kutzneria chonburiensis</name>
    <dbReference type="NCBI Taxonomy" id="1483604"/>
    <lineage>
        <taxon>Bacteria</taxon>
        <taxon>Bacillati</taxon>
        <taxon>Actinomycetota</taxon>
        <taxon>Actinomycetes</taxon>
        <taxon>Pseudonocardiales</taxon>
        <taxon>Pseudonocardiaceae</taxon>
        <taxon>Kutzneria</taxon>
    </lineage>
</organism>
<evidence type="ECO:0000313" key="1">
    <source>
        <dbReference type="EMBL" id="MFC0543735.1"/>
    </source>
</evidence>
<accession>A0ABV6MV60</accession>
<comment type="caution">
    <text evidence="1">The sequence shown here is derived from an EMBL/GenBank/DDBJ whole genome shotgun (WGS) entry which is preliminary data.</text>
</comment>
<proteinExistence type="predicted"/>
<dbReference type="Proteomes" id="UP001589810">
    <property type="component" value="Unassembled WGS sequence"/>
</dbReference>
<name>A0ABV6MV60_9PSEU</name>
<dbReference type="Gene3D" id="3.40.50.1010">
    <property type="entry name" value="5'-nuclease"/>
    <property type="match status" value="1"/>
</dbReference>
<evidence type="ECO:0000313" key="2">
    <source>
        <dbReference type="Proteomes" id="UP001589810"/>
    </source>
</evidence>
<reference evidence="1 2" key="1">
    <citation type="submission" date="2024-09" db="EMBL/GenBank/DDBJ databases">
        <authorList>
            <person name="Sun Q."/>
            <person name="Mori K."/>
        </authorList>
    </citation>
    <scope>NUCLEOTIDE SEQUENCE [LARGE SCALE GENOMIC DNA]</scope>
    <source>
        <strain evidence="1 2">TBRC 1432</strain>
    </source>
</reference>
<gene>
    <name evidence="1" type="ORF">ACFFH7_19685</name>
</gene>
<keyword evidence="2" id="KW-1185">Reference proteome</keyword>
<sequence>MASVIAYIDGFILLRDLRGKYGRRSLRLDPEGLVQRLRPADELLAVRCFTPDKPSALRFRGGEKTEIVLSRRRRTDVTCADCGQRTAHGNNGMSVDMAASLLADTATRASDIALVVSADSDFCPAIHAAQRIDPDRKVVAAFLPAHSSFEVRALVPVSLITHGTLRDSLLPDVDFAARDEPDAALTSRSGSPCRVR</sequence>